<keyword evidence="2" id="KW-0547">Nucleotide-binding</keyword>
<protein>
    <submittedName>
        <fullName evidence="5">IS21-like element helper ATPase IstB</fullName>
    </submittedName>
</protein>
<evidence type="ECO:0000256" key="2">
    <source>
        <dbReference type="ARBA" id="ARBA00022741"/>
    </source>
</evidence>
<evidence type="ECO:0000313" key="5">
    <source>
        <dbReference type="EMBL" id="MDO0826082.1"/>
    </source>
</evidence>
<evidence type="ECO:0000256" key="1">
    <source>
        <dbReference type="ARBA" id="ARBA00008059"/>
    </source>
</evidence>
<dbReference type="SMART" id="SM00382">
    <property type="entry name" value="AAA"/>
    <property type="match status" value="1"/>
</dbReference>
<reference evidence="5" key="1">
    <citation type="submission" date="2022-05" db="EMBL/GenBank/DDBJ databases">
        <title>Expanded diversity of anoxic marine methylotrophy in a Black Sea sulfate reducing microorganism.</title>
        <authorList>
            <person name="Fischer P.Q."/>
            <person name="Stams A.J.M."/>
            <person name="Villanueva L."/>
            <person name="Sousa D.Z."/>
        </authorList>
    </citation>
    <scope>NUCLEOTIDE SEQUENCE</scope>
    <source>
        <strain evidence="5">P130</strain>
    </source>
</reference>
<sequence>MSGAHAKEINPIKETIKLYAKQLRTPAFIGFENVVRQLSPGDGYDKFLCETMKLEVSQRQIAGQKRRIKKAGFPVMKTLDEFKYERLEHISDSYIWELASCDYIKSRQNIVMIGTPGSGKTHLSIGLGMKACYAGFNVKFYSAINLANELAEAIQFHRLSKLEKNLAKIELLIIDELSYLTFNRHQSEMLFQVISERSERGSVILTTNLEFSRWTELFENEIMVAALIDRVTFRSHVLNMNVKDSYRLEQTLGKETYERRPAN</sequence>
<accession>A0ABT8QYV1</accession>
<dbReference type="InterPro" id="IPR028350">
    <property type="entry name" value="DNAC/IstB-like"/>
</dbReference>
<name>A0ABT8QYV1_9FIRM</name>
<dbReference type="InterPro" id="IPR027417">
    <property type="entry name" value="P-loop_NTPase"/>
</dbReference>
<dbReference type="PANTHER" id="PTHR30050">
    <property type="entry name" value="CHROMOSOMAL REPLICATION INITIATOR PROTEIN DNAA"/>
    <property type="match status" value="1"/>
</dbReference>
<keyword evidence="3" id="KW-0067">ATP-binding</keyword>
<dbReference type="RefSeq" id="WP_302050424.1">
    <property type="nucleotide sequence ID" value="NZ_JAMJEV010000052.1"/>
</dbReference>
<dbReference type="PIRSF" id="PIRSF003073">
    <property type="entry name" value="DNAC_TnpB_IstB"/>
    <property type="match status" value="1"/>
</dbReference>
<dbReference type="InterPro" id="IPR002611">
    <property type="entry name" value="IstB_ATP-bd"/>
</dbReference>
<evidence type="ECO:0000256" key="3">
    <source>
        <dbReference type="ARBA" id="ARBA00022840"/>
    </source>
</evidence>
<evidence type="ECO:0000313" key="6">
    <source>
        <dbReference type="Proteomes" id="UP001176021"/>
    </source>
</evidence>
<dbReference type="InterPro" id="IPR047661">
    <property type="entry name" value="IstB"/>
</dbReference>
<dbReference type="InterPro" id="IPR003593">
    <property type="entry name" value="AAA+_ATPase"/>
</dbReference>
<dbReference type="SUPFAM" id="SSF52540">
    <property type="entry name" value="P-loop containing nucleoside triphosphate hydrolases"/>
    <property type="match status" value="1"/>
</dbReference>
<organism evidence="5 6">
    <name type="scientific">Desulfosporosinus nitroreducens</name>
    <dbReference type="NCBI Taxonomy" id="2018668"/>
    <lineage>
        <taxon>Bacteria</taxon>
        <taxon>Bacillati</taxon>
        <taxon>Bacillota</taxon>
        <taxon>Clostridia</taxon>
        <taxon>Eubacteriales</taxon>
        <taxon>Desulfitobacteriaceae</taxon>
        <taxon>Desulfosporosinus</taxon>
    </lineage>
</organism>
<dbReference type="CDD" id="cd00009">
    <property type="entry name" value="AAA"/>
    <property type="match status" value="1"/>
</dbReference>
<comment type="similarity">
    <text evidence="1">Belongs to the IS21/IS1162 putative ATP-binding protein family.</text>
</comment>
<proteinExistence type="inferred from homology"/>
<dbReference type="Gene3D" id="3.40.50.300">
    <property type="entry name" value="P-loop containing nucleotide triphosphate hydrolases"/>
    <property type="match status" value="1"/>
</dbReference>
<dbReference type="Pfam" id="PF01695">
    <property type="entry name" value="IstB_IS21"/>
    <property type="match status" value="1"/>
</dbReference>
<dbReference type="NCBIfam" id="NF038214">
    <property type="entry name" value="IS21_help_AAA"/>
    <property type="match status" value="1"/>
</dbReference>
<dbReference type="Proteomes" id="UP001176021">
    <property type="component" value="Unassembled WGS sequence"/>
</dbReference>
<dbReference type="EMBL" id="JAMJEV010000052">
    <property type="protein sequence ID" value="MDO0826082.1"/>
    <property type="molecule type" value="Genomic_DNA"/>
</dbReference>
<dbReference type="PANTHER" id="PTHR30050:SF4">
    <property type="entry name" value="ATP-BINDING PROTEIN RV3427C IN INSERTION SEQUENCE-RELATED"/>
    <property type="match status" value="1"/>
</dbReference>
<evidence type="ECO:0000259" key="4">
    <source>
        <dbReference type="SMART" id="SM00382"/>
    </source>
</evidence>
<comment type="caution">
    <text evidence="5">The sequence shown here is derived from an EMBL/GenBank/DDBJ whole genome shotgun (WGS) entry which is preliminary data.</text>
</comment>
<keyword evidence="6" id="KW-1185">Reference proteome</keyword>
<feature type="domain" description="AAA+ ATPase" evidence="4">
    <location>
        <begin position="106"/>
        <end position="241"/>
    </location>
</feature>
<gene>
    <name evidence="5" type="primary">istB</name>
    <name evidence="5" type="ORF">M8H41_25215</name>
</gene>